<dbReference type="InterPro" id="IPR017946">
    <property type="entry name" value="PLC-like_Pdiesterase_TIM-brl"/>
</dbReference>
<dbReference type="Gene3D" id="3.20.20.190">
    <property type="entry name" value="Phosphatidylinositol (PI) phosphodiesterase"/>
    <property type="match status" value="1"/>
</dbReference>
<feature type="transmembrane region" description="Helical" evidence="1">
    <location>
        <begin position="56"/>
        <end position="73"/>
    </location>
</feature>
<proteinExistence type="predicted"/>
<reference evidence="3 4" key="1">
    <citation type="submission" date="2015-09" db="EMBL/GenBank/DDBJ databases">
        <authorList>
            <consortium name="Pathogen Informatics"/>
        </authorList>
    </citation>
    <scope>NUCLEOTIDE SEQUENCE [LARGE SCALE GENOMIC DNA]</scope>
    <source>
        <strain evidence="3 4">2789STDY5834911</strain>
    </source>
</reference>
<accession>A0A174UJL2</accession>
<dbReference type="InterPro" id="IPR030395">
    <property type="entry name" value="GP_PDE_dom"/>
</dbReference>
<feature type="transmembrane region" description="Helical" evidence="1">
    <location>
        <begin position="175"/>
        <end position="191"/>
    </location>
</feature>
<keyword evidence="1" id="KW-1133">Transmembrane helix</keyword>
<dbReference type="PANTHER" id="PTHR46211:SF8">
    <property type="entry name" value="PHOSPHODIESTERASE"/>
    <property type="match status" value="1"/>
</dbReference>
<protein>
    <submittedName>
        <fullName evidence="3">Cytoplasmic glycerophosphodiester phosphodiesterase</fullName>
    </submittedName>
</protein>
<feature type="domain" description="GP-PDE" evidence="2">
    <location>
        <begin position="200"/>
        <end position="430"/>
    </location>
</feature>
<dbReference type="PANTHER" id="PTHR46211">
    <property type="entry name" value="GLYCEROPHOSPHORYL DIESTER PHOSPHODIESTERASE"/>
    <property type="match status" value="1"/>
</dbReference>
<dbReference type="RefSeq" id="WP_055154145.1">
    <property type="nucleotide sequence ID" value="NZ_CZAW01000108.1"/>
</dbReference>
<organism evidence="3 4">
    <name type="scientific">Blautia wexlerae</name>
    <dbReference type="NCBI Taxonomy" id="418240"/>
    <lineage>
        <taxon>Bacteria</taxon>
        <taxon>Bacillati</taxon>
        <taxon>Bacillota</taxon>
        <taxon>Clostridia</taxon>
        <taxon>Lachnospirales</taxon>
        <taxon>Lachnospiraceae</taxon>
        <taxon>Blautia</taxon>
    </lineage>
</organism>
<sequence>MSLGIVLKCLLIISKVIIFASTAFIPILMVVNDIGFYNACKKSFVIAKSIFAKKRLQFLGVISVFLLVQYTKFGNLKLKSSDFSIYTVKWIIKNTSFRNAVFEDIILNAILIVFNMVLLLFFIKISNGLIDLPSDYKASYKGIDLTLGQKSLKFFGGMGKKLYNNSFILKYRMQIKLGIIGILFVILFVYLQSPPQVHEPWVIGHRGCKYEIENTVNAVLAADKFKADYAEIDIQLTKDKVPIVIHDSNLLRLCDKFSNVENLTLNQIKQLNLSSNNKVDKIPTLEEVIKAAKSSVNKIGLLIELKGESHELVEKVVDIVEKNSFGHKCIFMSLNYKFVIELQKLKPEWWIGYCVFGSVGELNQSILELNIDFLAIEEGQANYNFISKARDYWLPVYIWTANNKKDIKEYLEMGASGIITDQPDKIRGEVDRFIDNYKGSYQFFNSYPDLSNGGMENMYDYYTEPERANEGIYIGNY</sequence>
<evidence type="ECO:0000256" key="1">
    <source>
        <dbReference type="SAM" id="Phobius"/>
    </source>
</evidence>
<dbReference type="PROSITE" id="PS51704">
    <property type="entry name" value="GP_PDE"/>
    <property type="match status" value="1"/>
</dbReference>
<dbReference type="AlphaFoldDB" id="A0A174UJL2"/>
<dbReference type="GO" id="GO:0006629">
    <property type="term" value="P:lipid metabolic process"/>
    <property type="evidence" value="ECO:0007669"/>
    <property type="project" value="InterPro"/>
</dbReference>
<feature type="transmembrane region" description="Helical" evidence="1">
    <location>
        <begin position="105"/>
        <end position="123"/>
    </location>
</feature>
<name>A0A174UJL2_9FIRM</name>
<feature type="transmembrane region" description="Helical" evidence="1">
    <location>
        <begin position="12"/>
        <end position="35"/>
    </location>
</feature>
<dbReference type="SUPFAM" id="SSF51695">
    <property type="entry name" value="PLC-like phosphodiesterases"/>
    <property type="match status" value="1"/>
</dbReference>
<keyword evidence="1" id="KW-0472">Membrane</keyword>
<keyword evidence="1" id="KW-0812">Transmembrane</keyword>
<dbReference type="GO" id="GO:0008081">
    <property type="term" value="F:phosphoric diester hydrolase activity"/>
    <property type="evidence" value="ECO:0007669"/>
    <property type="project" value="InterPro"/>
</dbReference>
<evidence type="ECO:0000259" key="2">
    <source>
        <dbReference type="PROSITE" id="PS51704"/>
    </source>
</evidence>
<gene>
    <name evidence="3" type="ORF">ERS852523_04360</name>
</gene>
<dbReference type="Pfam" id="PF03009">
    <property type="entry name" value="GDPD"/>
    <property type="match status" value="1"/>
</dbReference>
<dbReference type="EMBL" id="CZAW01000108">
    <property type="protein sequence ID" value="CUQ20198.1"/>
    <property type="molecule type" value="Genomic_DNA"/>
</dbReference>
<evidence type="ECO:0000313" key="3">
    <source>
        <dbReference type="EMBL" id="CUQ20198.1"/>
    </source>
</evidence>
<evidence type="ECO:0000313" key="4">
    <source>
        <dbReference type="Proteomes" id="UP000095712"/>
    </source>
</evidence>
<dbReference type="Proteomes" id="UP000095712">
    <property type="component" value="Unassembled WGS sequence"/>
</dbReference>